<evidence type="ECO:0000256" key="3">
    <source>
        <dbReference type="ARBA" id="ARBA00022448"/>
    </source>
</evidence>
<sequence>MPHVANAALVYPAVWAHVSDTPLAARYSLWLYREVAWEPTQPVGRPILFIPGNAGSSHQVRSIASSAARQFYSAPYDPSPEFFARGIPPLDVYALEFNEDFSALHAPTLQAQSTYAAHAINYIFSLYPPNTSLALLGHSMGGVVAASLLPHPHINALITMSTPHTLPPARFDSRM</sequence>
<dbReference type="EMBL" id="SFCI01001680">
    <property type="protein sequence ID" value="TFY75199.1"/>
    <property type="molecule type" value="Genomic_DNA"/>
</dbReference>
<keyword evidence="3 10" id="KW-0813">Transport</keyword>
<proteinExistence type="inferred from homology"/>
<keyword evidence="6 10" id="KW-0256">Endoplasmic reticulum</keyword>
<dbReference type="AlphaFoldDB" id="A0A4Y9ZP36"/>
<protein>
    <recommendedName>
        <fullName evidence="10">GPI inositol-deacylase</fullName>
        <ecNumber evidence="10">3.1.-.-</ecNumber>
    </recommendedName>
</protein>
<dbReference type="Proteomes" id="UP000298061">
    <property type="component" value="Unassembled WGS sequence"/>
</dbReference>
<dbReference type="SUPFAM" id="SSF53474">
    <property type="entry name" value="alpha/beta-Hydrolases"/>
    <property type="match status" value="1"/>
</dbReference>
<evidence type="ECO:0000313" key="13">
    <source>
        <dbReference type="Proteomes" id="UP000298061"/>
    </source>
</evidence>
<dbReference type="Gene3D" id="3.40.50.1820">
    <property type="entry name" value="alpha/beta hydrolase"/>
    <property type="match status" value="1"/>
</dbReference>
<evidence type="ECO:0000256" key="4">
    <source>
        <dbReference type="ARBA" id="ARBA00022692"/>
    </source>
</evidence>
<evidence type="ECO:0000256" key="5">
    <source>
        <dbReference type="ARBA" id="ARBA00022801"/>
    </source>
</evidence>
<keyword evidence="8" id="KW-1133">Transmembrane helix</keyword>
<comment type="similarity">
    <text evidence="2 10">Belongs to the GPI inositol-deacylase family.</text>
</comment>
<evidence type="ECO:0000313" key="12">
    <source>
        <dbReference type="EMBL" id="TFY75199.1"/>
    </source>
</evidence>
<dbReference type="OrthoDB" id="348976at2759"/>
<dbReference type="GO" id="GO:0050185">
    <property type="term" value="F:phosphatidylinositol deacylase activity"/>
    <property type="evidence" value="ECO:0007669"/>
    <property type="project" value="TreeGrafter"/>
</dbReference>
<dbReference type="GO" id="GO:0006505">
    <property type="term" value="P:GPI anchor metabolic process"/>
    <property type="evidence" value="ECO:0007669"/>
    <property type="project" value="TreeGrafter"/>
</dbReference>
<accession>A0A4Y9ZP36</accession>
<comment type="caution">
    <text evidence="12">The sequence shown here is derived from an EMBL/GenBank/DDBJ whole genome shotgun (WGS) entry which is preliminary data.</text>
</comment>
<keyword evidence="5 10" id="KW-0378">Hydrolase</keyword>
<organism evidence="12 13">
    <name type="scientific">Hericium alpestre</name>
    <dbReference type="NCBI Taxonomy" id="135208"/>
    <lineage>
        <taxon>Eukaryota</taxon>
        <taxon>Fungi</taxon>
        <taxon>Dikarya</taxon>
        <taxon>Basidiomycota</taxon>
        <taxon>Agaricomycotina</taxon>
        <taxon>Agaricomycetes</taxon>
        <taxon>Russulales</taxon>
        <taxon>Hericiaceae</taxon>
        <taxon>Hericium</taxon>
    </lineage>
</organism>
<evidence type="ECO:0000256" key="8">
    <source>
        <dbReference type="ARBA" id="ARBA00022989"/>
    </source>
</evidence>
<keyword evidence="13" id="KW-1185">Reference proteome</keyword>
<dbReference type="GO" id="GO:0005789">
    <property type="term" value="C:endoplasmic reticulum membrane"/>
    <property type="evidence" value="ECO:0007669"/>
    <property type="project" value="UniProtKB-SubCell"/>
</dbReference>
<dbReference type="PANTHER" id="PTHR15495:SF7">
    <property type="entry name" value="GPI INOSITOL-DEACYLASE"/>
    <property type="match status" value="1"/>
</dbReference>
<comment type="function">
    <text evidence="10">Involved in inositol deacylation of GPI-anchored proteins which plays important roles in the quality control and ER-associated degradation of GPI-anchored proteins.</text>
</comment>
<evidence type="ECO:0000256" key="6">
    <source>
        <dbReference type="ARBA" id="ARBA00022824"/>
    </source>
</evidence>
<evidence type="ECO:0000256" key="10">
    <source>
        <dbReference type="RuleBase" id="RU365011"/>
    </source>
</evidence>
<evidence type="ECO:0000256" key="9">
    <source>
        <dbReference type="ARBA" id="ARBA00023136"/>
    </source>
</evidence>
<dbReference type="GO" id="GO:0006888">
    <property type="term" value="P:endoplasmic reticulum to Golgi vesicle-mediated transport"/>
    <property type="evidence" value="ECO:0007669"/>
    <property type="project" value="TreeGrafter"/>
</dbReference>
<dbReference type="Pfam" id="PF07819">
    <property type="entry name" value="PGAP1"/>
    <property type="match status" value="1"/>
</dbReference>
<evidence type="ECO:0000256" key="2">
    <source>
        <dbReference type="ARBA" id="ARBA00006931"/>
    </source>
</evidence>
<keyword evidence="7 10" id="KW-0653">Protein transport</keyword>
<dbReference type="InterPro" id="IPR029058">
    <property type="entry name" value="AB_hydrolase_fold"/>
</dbReference>
<feature type="non-terminal residue" evidence="12">
    <location>
        <position position="175"/>
    </location>
</feature>
<gene>
    <name evidence="12" type="ORF">EWM64_g8816</name>
</gene>
<dbReference type="STRING" id="135208.A0A4Y9ZP36"/>
<comment type="subcellular location">
    <subcellularLocation>
        <location evidence="1">Endoplasmic reticulum membrane</location>
        <topology evidence="1">Multi-pass membrane protein</topology>
    </subcellularLocation>
</comment>
<evidence type="ECO:0000256" key="1">
    <source>
        <dbReference type="ARBA" id="ARBA00004477"/>
    </source>
</evidence>
<dbReference type="PANTHER" id="PTHR15495">
    <property type="entry name" value="NEGATIVE REGULATOR OF VESICLE FORMATION-RELATED"/>
    <property type="match status" value="1"/>
</dbReference>
<dbReference type="GO" id="GO:0015031">
    <property type="term" value="P:protein transport"/>
    <property type="evidence" value="ECO:0007669"/>
    <property type="project" value="UniProtKB-KW"/>
</dbReference>
<keyword evidence="4" id="KW-0812">Transmembrane</keyword>
<dbReference type="EC" id="3.1.-.-" evidence="10"/>
<evidence type="ECO:0000259" key="11">
    <source>
        <dbReference type="Pfam" id="PF07819"/>
    </source>
</evidence>
<dbReference type="InterPro" id="IPR039529">
    <property type="entry name" value="PGAP1/BST1"/>
</dbReference>
<dbReference type="InterPro" id="IPR012908">
    <property type="entry name" value="PGAP1-ab_dom-like"/>
</dbReference>
<name>A0A4Y9ZP36_9AGAM</name>
<keyword evidence="9 10" id="KW-0472">Membrane</keyword>
<reference evidence="12 13" key="1">
    <citation type="submission" date="2019-02" db="EMBL/GenBank/DDBJ databases">
        <title>Genome sequencing of the rare red list fungi Hericium alpestre (H. flagellum).</title>
        <authorList>
            <person name="Buettner E."/>
            <person name="Kellner H."/>
        </authorList>
    </citation>
    <scope>NUCLEOTIDE SEQUENCE [LARGE SCALE GENOMIC DNA]</scope>
    <source>
        <strain evidence="12 13">DSM 108284</strain>
    </source>
</reference>
<evidence type="ECO:0000256" key="7">
    <source>
        <dbReference type="ARBA" id="ARBA00022927"/>
    </source>
</evidence>
<feature type="domain" description="GPI inositol-deacylase PGAP1-like alpha/beta" evidence="11">
    <location>
        <begin position="43"/>
        <end position="173"/>
    </location>
</feature>